<evidence type="ECO:0000256" key="2">
    <source>
        <dbReference type="ARBA" id="ARBA00023004"/>
    </source>
</evidence>
<dbReference type="PROSITE" id="PS51379">
    <property type="entry name" value="4FE4S_FER_2"/>
    <property type="match status" value="1"/>
</dbReference>
<dbReference type="EMBL" id="DXCX01000030">
    <property type="protein sequence ID" value="HIY72905.1"/>
    <property type="molecule type" value="Genomic_DNA"/>
</dbReference>
<dbReference type="InterPro" id="IPR036812">
    <property type="entry name" value="NAD(P)_OxRdtase_dom_sf"/>
</dbReference>
<dbReference type="Pfam" id="PF13187">
    <property type="entry name" value="Fer4_9"/>
    <property type="match status" value="1"/>
</dbReference>
<dbReference type="PANTHER" id="PTHR43312">
    <property type="entry name" value="D-THREO-ALDOSE 1-DEHYDROGENASE"/>
    <property type="match status" value="1"/>
</dbReference>
<protein>
    <submittedName>
        <fullName evidence="5">Aldo/keto reductase</fullName>
    </submittedName>
</protein>
<reference evidence="5" key="1">
    <citation type="journal article" date="2021" name="PeerJ">
        <title>Extensive microbial diversity within the chicken gut microbiome revealed by metagenomics and culture.</title>
        <authorList>
            <person name="Gilroy R."/>
            <person name="Ravi A."/>
            <person name="Getino M."/>
            <person name="Pursley I."/>
            <person name="Horton D.L."/>
            <person name="Alikhan N.F."/>
            <person name="Baker D."/>
            <person name="Gharbi K."/>
            <person name="Hall N."/>
            <person name="Watson M."/>
            <person name="Adriaenssens E.M."/>
            <person name="Foster-Nyarko E."/>
            <person name="Jarju S."/>
            <person name="Secka A."/>
            <person name="Antonio M."/>
            <person name="Oren A."/>
            <person name="Chaudhuri R.R."/>
            <person name="La Ragione R."/>
            <person name="Hildebrand F."/>
            <person name="Pallen M.J."/>
        </authorList>
    </citation>
    <scope>NUCLEOTIDE SEQUENCE</scope>
    <source>
        <strain evidence="5">CHK33-7979</strain>
    </source>
</reference>
<accession>A0A9D1Z3G8</accession>
<dbReference type="InterPro" id="IPR053135">
    <property type="entry name" value="AKR2_Oxidoreductase"/>
</dbReference>
<dbReference type="InterPro" id="IPR017896">
    <property type="entry name" value="4Fe4S_Fe-S-bd"/>
</dbReference>
<evidence type="ECO:0000313" key="6">
    <source>
        <dbReference type="Proteomes" id="UP000886824"/>
    </source>
</evidence>
<comment type="caution">
    <text evidence="5">The sequence shown here is derived from an EMBL/GenBank/DDBJ whole genome shotgun (WGS) entry which is preliminary data.</text>
</comment>
<dbReference type="PROSITE" id="PS00198">
    <property type="entry name" value="4FE4S_FER_1"/>
    <property type="match status" value="1"/>
</dbReference>
<evidence type="ECO:0000259" key="4">
    <source>
        <dbReference type="PROSITE" id="PS51379"/>
    </source>
</evidence>
<dbReference type="Pfam" id="PF00248">
    <property type="entry name" value="Aldo_ket_red"/>
    <property type="match status" value="1"/>
</dbReference>
<evidence type="ECO:0000256" key="1">
    <source>
        <dbReference type="ARBA" id="ARBA00022723"/>
    </source>
</evidence>
<evidence type="ECO:0000313" key="5">
    <source>
        <dbReference type="EMBL" id="HIY72905.1"/>
    </source>
</evidence>
<feature type="domain" description="4Fe-4S ferredoxin-type" evidence="4">
    <location>
        <begin position="334"/>
        <end position="363"/>
    </location>
</feature>
<dbReference type="SUPFAM" id="SSF46548">
    <property type="entry name" value="alpha-helical ferredoxin"/>
    <property type="match status" value="1"/>
</dbReference>
<name>A0A9D1Z3G8_9FIRM</name>
<evidence type="ECO:0000256" key="3">
    <source>
        <dbReference type="ARBA" id="ARBA00023014"/>
    </source>
</evidence>
<dbReference type="CDD" id="cd19096">
    <property type="entry name" value="AKR_Fe-S_oxidoreductase"/>
    <property type="match status" value="1"/>
</dbReference>
<keyword evidence="1" id="KW-0479">Metal-binding</keyword>
<dbReference type="InterPro" id="IPR009051">
    <property type="entry name" value="Helical_ferredxn"/>
</dbReference>
<dbReference type="Proteomes" id="UP000886824">
    <property type="component" value="Unassembled WGS sequence"/>
</dbReference>
<sequence>MERRAQKHLGVEPSLLGFGCMRFPTLEGGAIDEAQAMAMLDRAYQSGVNYFDTAYFYHNGKSEEFVGRALARYPRESYYLTSKLPTTLIHSLEDAKRIYAEQRERLQKDYLDFFLLHNLNGTRWREMVDIGVVDWCLERQAAGEFRHFGFSFHGSYEDFHEILTARTWDCCQIQLNYMDTEEQAGLRGYRLTEELGVPLIIMEPVKGGSLAVPPDDVMAVFNTLRPEASASSWALRWAASLPNVMTVLSGMSTMEQVEDNLATFNMFQPLNEEEQAAVDRATALFREKVRNGCTACRYCMPCPVGVDIPGTFRLWNDWAMYQNKRRSKSGWKDMDDDKRPQLCVSCGACETKCPQGLPIREDLARARQELERL</sequence>
<dbReference type="GO" id="GO:0051536">
    <property type="term" value="F:iron-sulfur cluster binding"/>
    <property type="evidence" value="ECO:0007669"/>
    <property type="project" value="UniProtKB-KW"/>
</dbReference>
<dbReference type="SUPFAM" id="SSF51430">
    <property type="entry name" value="NAD(P)-linked oxidoreductase"/>
    <property type="match status" value="1"/>
</dbReference>
<reference evidence="5" key="2">
    <citation type="submission" date="2021-04" db="EMBL/GenBank/DDBJ databases">
        <authorList>
            <person name="Gilroy R."/>
        </authorList>
    </citation>
    <scope>NUCLEOTIDE SEQUENCE</scope>
    <source>
        <strain evidence="5">CHK33-7979</strain>
    </source>
</reference>
<dbReference type="Gene3D" id="1.10.1060.10">
    <property type="entry name" value="Alpha-helical ferredoxin"/>
    <property type="match status" value="1"/>
</dbReference>
<dbReference type="InterPro" id="IPR017900">
    <property type="entry name" value="4Fe4S_Fe_S_CS"/>
</dbReference>
<proteinExistence type="predicted"/>
<dbReference type="GO" id="GO:0046872">
    <property type="term" value="F:metal ion binding"/>
    <property type="evidence" value="ECO:0007669"/>
    <property type="project" value="UniProtKB-KW"/>
</dbReference>
<keyword evidence="3" id="KW-0411">Iron-sulfur</keyword>
<keyword evidence="2" id="KW-0408">Iron</keyword>
<dbReference type="InterPro" id="IPR023210">
    <property type="entry name" value="NADP_OxRdtase_dom"/>
</dbReference>
<gene>
    <name evidence="5" type="ORF">H9826_02855</name>
</gene>
<dbReference type="AlphaFoldDB" id="A0A9D1Z3G8"/>
<organism evidence="5 6">
    <name type="scientific">Candidatus Intestinimonas merdavium</name>
    <dbReference type="NCBI Taxonomy" id="2838622"/>
    <lineage>
        <taxon>Bacteria</taxon>
        <taxon>Bacillati</taxon>
        <taxon>Bacillota</taxon>
        <taxon>Clostridia</taxon>
        <taxon>Eubacteriales</taxon>
        <taxon>Intestinimonas</taxon>
    </lineage>
</organism>
<dbReference type="Gene3D" id="3.20.20.100">
    <property type="entry name" value="NADP-dependent oxidoreductase domain"/>
    <property type="match status" value="1"/>
</dbReference>
<dbReference type="PANTHER" id="PTHR43312:SF2">
    <property type="entry name" value="OXIDOREDUCTASE"/>
    <property type="match status" value="1"/>
</dbReference>